<comment type="caution">
    <text evidence="20">The sequence shown here is derived from an EMBL/GenBank/DDBJ whole genome shotgun (WGS) entry which is preliminary data.</text>
</comment>
<dbReference type="Pfam" id="PF04675">
    <property type="entry name" value="DNA_ligase_A_N"/>
    <property type="match status" value="1"/>
</dbReference>
<organism evidence="20 21">
    <name type="scientific">Marasmiellus scandens</name>
    <dbReference type="NCBI Taxonomy" id="2682957"/>
    <lineage>
        <taxon>Eukaryota</taxon>
        <taxon>Fungi</taxon>
        <taxon>Dikarya</taxon>
        <taxon>Basidiomycota</taxon>
        <taxon>Agaricomycotina</taxon>
        <taxon>Agaricomycetes</taxon>
        <taxon>Agaricomycetidae</taxon>
        <taxon>Agaricales</taxon>
        <taxon>Marasmiineae</taxon>
        <taxon>Omphalotaceae</taxon>
        <taxon>Marasmiellus</taxon>
    </lineage>
</organism>
<keyword evidence="4 15" id="KW-0436">Ligase</keyword>
<evidence type="ECO:0000259" key="19">
    <source>
        <dbReference type="PROSITE" id="PS50172"/>
    </source>
</evidence>
<feature type="compositionally biased region" description="Acidic residues" evidence="17">
    <location>
        <begin position="838"/>
        <end position="849"/>
    </location>
</feature>
<dbReference type="InterPro" id="IPR044125">
    <property type="entry name" value="Adenylation_DNA_ligase_IV"/>
</dbReference>
<dbReference type="NCBIfam" id="TIGR00574">
    <property type="entry name" value="dnl1"/>
    <property type="match status" value="1"/>
</dbReference>
<evidence type="ECO:0000256" key="7">
    <source>
        <dbReference type="ARBA" id="ARBA00022741"/>
    </source>
</evidence>
<feature type="domain" description="BRCT" evidence="19">
    <location>
        <begin position="897"/>
        <end position="1008"/>
    </location>
</feature>
<keyword evidence="13" id="KW-0539">Nucleus</keyword>
<dbReference type="InterPro" id="IPR012340">
    <property type="entry name" value="NA-bd_OB-fold"/>
</dbReference>
<keyword evidence="11 15" id="KW-0233">DNA recombination</keyword>
<dbReference type="SUPFAM" id="SSF117018">
    <property type="entry name" value="ATP-dependent DNA ligase DNA-binding domain"/>
    <property type="match status" value="1"/>
</dbReference>
<evidence type="ECO:0000256" key="15">
    <source>
        <dbReference type="RuleBase" id="RU000617"/>
    </source>
</evidence>
<evidence type="ECO:0000313" key="20">
    <source>
        <dbReference type="EMBL" id="KAK7466417.1"/>
    </source>
</evidence>
<evidence type="ECO:0000259" key="18">
    <source>
        <dbReference type="PROSITE" id="PS50160"/>
    </source>
</evidence>
<evidence type="ECO:0000256" key="1">
    <source>
        <dbReference type="ARBA" id="ARBA00001946"/>
    </source>
</evidence>
<keyword evidence="6" id="KW-0677">Repeat</keyword>
<dbReference type="InterPro" id="IPR029710">
    <property type="entry name" value="LIG4"/>
</dbReference>
<comment type="cofactor">
    <cofactor evidence="1">
        <name>Mg(2+)</name>
        <dbReference type="ChEBI" id="CHEBI:18420"/>
    </cofactor>
</comment>
<dbReference type="Gene3D" id="2.40.50.140">
    <property type="entry name" value="Nucleic acid-binding proteins"/>
    <property type="match status" value="1"/>
</dbReference>
<feature type="compositionally biased region" description="Basic and acidic residues" evidence="17">
    <location>
        <begin position="799"/>
        <end position="816"/>
    </location>
</feature>
<keyword evidence="7 15" id="KW-0547">Nucleotide-binding</keyword>
<dbReference type="InterPro" id="IPR012310">
    <property type="entry name" value="DNA_ligase_ATP-dep_cent"/>
</dbReference>
<evidence type="ECO:0000256" key="10">
    <source>
        <dbReference type="ARBA" id="ARBA00022842"/>
    </source>
</evidence>
<dbReference type="SUPFAM" id="SSF52113">
    <property type="entry name" value="BRCT domain"/>
    <property type="match status" value="2"/>
</dbReference>
<evidence type="ECO:0000256" key="16">
    <source>
        <dbReference type="RuleBase" id="RU004196"/>
    </source>
</evidence>
<evidence type="ECO:0000256" key="17">
    <source>
        <dbReference type="SAM" id="MobiDB-lite"/>
    </source>
</evidence>
<dbReference type="Proteomes" id="UP001498398">
    <property type="component" value="Unassembled WGS sequence"/>
</dbReference>
<keyword evidence="5" id="KW-0479">Metal-binding</keyword>
<gene>
    <name evidence="20" type="primary">LIG4</name>
    <name evidence="20" type="ORF">VKT23_005139</name>
</gene>
<proteinExistence type="inferred from homology"/>
<evidence type="ECO:0000256" key="4">
    <source>
        <dbReference type="ARBA" id="ARBA00022598"/>
    </source>
</evidence>
<evidence type="ECO:0000256" key="12">
    <source>
        <dbReference type="ARBA" id="ARBA00023204"/>
    </source>
</evidence>
<dbReference type="CDD" id="cd07968">
    <property type="entry name" value="OBF_DNA_ligase_IV"/>
    <property type="match status" value="1"/>
</dbReference>
<keyword evidence="10" id="KW-0460">Magnesium</keyword>
<feature type="domain" description="ATP-dependent DNA ligase family profile" evidence="18">
    <location>
        <begin position="369"/>
        <end position="503"/>
    </location>
</feature>
<sequence length="1008" mass="115523">MQSTPAPSSAPKVKAEDDSYPRPPQNVGNAPKFGVLVGLFERLQNERKQDRRMRHLHAWFNHWREQVGNDLYPVLRLILPQKDRERAVYGLKEANIANAYIKLIPLQKNDAKAIRLKNWKRPTGDEKKQSAGDFPTVLYEVVKDHISYSEGSLTVQELNDLLDELCKAGGNQEARLKVLHRIYLRASADEQRWIVRIILKDLVISVKENTVFQVFHPDAQALFNTCSDLKKVAWTLWDPTFRLNADDKNIRLFQAFAPMLCKRPLKTIEETVKEMGGAEFIIEEKLDGERMQVHKRGNDYFYCSRKGKDYTYLYGANPETGALTPYLHKALHEDVEEIILDGEMLVWDPISERNLPFGTLKTAAGDKGKKQHQPRPCFKIFDLLYINGISALDRTVSYRKKNMKAYVREIKGRIEHASQSTGKDAKSIRNKMQEIMDDRGEGLVIKHPMSKYVLNGRNKDWIKVKPEYMDGMGETADVLIVGGNYGTGYRAGGVSTLVGAILDDRVTATSLDDDEEDLKYSTFVRIGTGLSFMDYDWIRKLPWKERDPKNPPKWLQTAPKSHEDKTDMYLEPHESFVLKVKAAEIVPTDQYHAGYTMRFPRALGLRGDKGIEDCMGFQELFERVRSEKKRKMDDSVGPTKKKRKTVKKAMIIGNRTNLKGVEEESDILRGMKFVVLPDPKRPGKNGEEERTRIYRLIRAHGGDCAQQRPAMHDPNLFIIYGGTKMFFELRMIINEGVYDVLKTSWITDSIKLGRKAPLSKKYFFHATEARKESEDYGEGDDDEIEPGDTETETETEPEPEPKEAKEPSVKKEEFDPKLVGWLADDIPDNSNFGRSEPPDSEPEYDSEGQDYADEEELEGVNHDEFGDDESGDAAPQPPVQELTEVKMGEDDEAMEYDTELIFKHLCFYLDSPSNAHQHGMSVKSKRDENAIDKSLNEVGETIKKYGGRIVDLYEPKLTHIVMDKRDVSRKRDLRKKTSEPKHRHLILSTWVDSCIEMHTLINEEDFAP</sequence>
<evidence type="ECO:0000256" key="8">
    <source>
        <dbReference type="ARBA" id="ARBA00022763"/>
    </source>
</evidence>
<comment type="subcellular location">
    <subcellularLocation>
        <location evidence="2">Nucleus</location>
    </subcellularLocation>
</comment>
<keyword evidence="12 15" id="KW-0234">DNA repair</keyword>
<reference evidence="20 21" key="1">
    <citation type="submission" date="2024-01" db="EMBL/GenBank/DDBJ databases">
        <title>A draft genome for the cacao thread blight pathogen Marasmiellus scandens.</title>
        <authorList>
            <person name="Baruah I.K."/>
            <person name="Leung J."/>
            <person name="Bukari Y."/>
            <person name="Amoako-Attah I."/>
            <person name="Meinhardt L.W."/>
            <person name="Bailey B.A."/>
            <person name="Cohen S.P."/>
        </authorList>
    </citation>
    <scope>NUCLEOTIDE SEQUENCE [LARGE SCALE GENOMIC DNA]</scope>
    <source>
        <strain evidence="20 21">GH-19</strain>
    </source>
</reference>
<dbReference type="Gene3D" id="1.10.3260.10">
    <property type="entry name" value="DNA ligase, ATP-dependent, N-terminal domain"/>
    <property type="match status" value="1"/>
</dbReference>
<comment type="similarity">
    <text evidence="3 16">Belongs to the ATP-dependent DNA ligase family.</text>
</comment>
<feature type="compositionally biased region" description="Acidic residues" evidence="17">
    <location>
        <begin position="775"/>
        <end position="798"/>
    </location>
</feature>
<dbReference type="InterPro" id="IPR036420">
    <property type="entry name" value="BRCT_dom_sf"/>
</dbReference>
<dbReference type="Gene3D" id="3.30.470.30">
    <property type="entry name" value="DNA ligase/mRNA capping enzyme"/>
    <property type="match status" value="1"/>
</dbReference>
<evidence type="ECO:0000256" key="5">
    <source>
        <dbReference type="ARBA" id="ARBA00022723"/>
    </source>
</evidence>
<feature type="domain" description="BRCT" evidence="19">
    <location>
        <begin position="663"/>
        <end position="763"/>
    </location>
</feature>
<feature type="region of interest" description="Disordered" evidence="17">
    <location>
        <begin position="769"/>
        <end position="849"/>
    </location>
</feature>
<accession>A0ABR1JV47</accession>
<dbReference type="InterPro" id="IPR012309">
    <property type="entry name" value="DNA_ligase_ATP-dep_C"/>
</dbReference>
<keyword evidence="9 15" id="KW-0067">ATP-binding</keyword>
<evidence type="ECO:0000256" key="6">
    <source>
        <dbReference type="ARBA" id="ARBA00022737"/>
    </source>
</evidence>
<dbReference type="InterPro" id="IPR012308">
    <property type="entry name" value="DNA_ligase_ATP-dep_N"/>
</dbReference>
<keyword evidence="21" id="KW-1185">Reference proteome</keyword>
<dbReference type="PANTHER" id="PTHR45997:SF1">
    <property type="entry name" value="DNA LIGASE 4"/>
    <property type="match status" value="1"/>
</dbReference>
<dbReference type="SUPFAM" id="SSF50249">
    <property type="entry name" value="Nucleic acid-binding proteins"/>
    <property type="match status" value="1"/>
</dbReference>
<comment type="catalytic activity">
    <reaction evidence="14 15">
        <text>ATP + (deoxyribonucleotide)n-3'-hydroxyl + 5'-phospho-(deoxyribonucleotide)m = (deoxyribonucleotide)n+m + AMP + diphosphate.</text>
        <dbReference type="EC" id="6.5.1.1"/>
    </reaction>
</comment>
<dbReference type="PROSITE" id="PS00697">
    <property type="entry name" value="DNA_LIGASE_A1"/>
    <property type="match status" value="1"/>
</dbReference>
<dbReference type="EMBL" id="JBANRG010000005">
    <property type="protein sequence ID" value="KAK7466417.1"/>
    <property type="molecule type" value="Genomic_DNA"/>
</dbReference>
<dbReference type="InterPro" id="IPR016059">
    <property type="entry name" value="DNA_ligase_ATP-dep_CS"/>
</dbReference>
<evidence type="ECO:0000256" key="14">
    <source>
        <dbReference type="ARBA" id="ARBA00034003"/>
    </source>
</evidence>
<dbReference type="Pfam" id="PF04679">
    <property type="entry name" value="DNA_ligase_A_C"/>
    <property type="match status" value="1"/>
</dbReference>
<dbReference type="PROSITE" id="PS50160">
    <property type="entry name" value="DNA_LIGASE_A3"/>
    <property type="match status" value="1"/>
</dbReference>
<dbReference type="InterPro" id="IPR001357">
    <property type="entry name" value="BRCT_dom"/>
</dbReference>
<name>A0ABR1JV47_9AGAR</name>
<protein>
    <recommendedName>
        <fullName evidence="15">DNA ligase</fullName>
        <ecNumber evidence="15">6.5.1.1</ecNumber>
    </recommendedName>
</protein>
<evidence type="ECO:0000256" key="11">
    <source>
        <dbReference type="ARBA" id="ARBA00023172"/>
    </source>
</evidence>
<dbReference type="SUPFAM" id="SSF56091">
    <property type="entry name" value="DNA ligase/mRNA capping enzyme, catalytic domain"/>
    <property type="match status" value="1"/>
</dbReference>
<dbReference type="Pfam" id="PF01068">
    <property type="entry name" value="DNA_ligase_A_M"/>
    <property type="match status" value="1"/>
</dbReference>
<dbReference type="GO" id="GO:0003910">
    <property type="term" value="F:DNA ligase (ATP) activity"/>
    <property type="evidence" value="ECO:0007669"/>
    <property type="project" value="UniProtKB-EC"/>
</dbReference>
<evidence type="ECO:0000256" key="13">
    <source>
        <dbReference type="ARBA" id="ARBA00023242"/>
    </source>
</evidence>
<dbReference type="CDD" id="cd07903">
    <property type="entry name" value="Adenylation_DNA_ligase_IV"/>
    <property type="match status" value="1"/>
</dbReference>
<dbReference type="EC" id="6.5.1.1" evidence="15"/>
<dbReference type="InterPro" id="IPR036599">
    <property type="entry name" value="DNA_ligase_N_sf"/>
</dbReference>
<evidence type="ECO:0000256" key="2">
    <source>
        <dbReference type="ARBA" id="ARBA00004123"/>
    </source>
</evidence>
<dbReference type="PANTHER" id="PTHR45997">
    <property type="entry name" value="DNA LIGASE 4"/>
    <property type="match status" value="1"/>
</dbReference>
<evidence type="ECO:0000256" key="3">
    <source>
        <dbReference type="ARBA" id="ARBA00007572"/>
    </source>
</evidence>
<evidence type="ECO:0000313" key="21">
    <source>
        <dbReference type="Proteomes" id="UP001498398"/>
    </source>
</evidence>
<evidence type="ECO:0000256" key="9">
    <source>
        <dbReference type="ARBA" id="ARBA00022840"/>
    </source>
</evidence>
<dbReference type="PROSITE" id="PS50172">
    <property type="entry name" value="BRCT"/>
    <property type="match status" value="2"/>
</dbReference>
<dbReference type="SMART" id="SM00292">
    <property type="entry name" value="BRCT"/>
    <property type="match status" value="2"/>
</dbReference>
<dbReference type="Gene3D" id="3.40.50.10190">
    <property type="entry name" value="BRCT domain"/>
    <property type="match status" value="2"/>
</dbReference>
<keyword evidence="8 15" id="KW-0227">DNA damage</keyword>
<dbReference type="InterPro" id="IPR000977">
    <property type="entry name" value="DNA_ligase_ATP-dep"/>
</dbReference>
<feature type="region of interest" description="Disordered" evidence="17">
    <location>
        <begin position="1"/>
        <end position="29"/>
    </location>
</feature>